<keyword evidence="1" id="KW-0175">Coiled coil</keyword>
<dbReference type="GeneID" id="9055410"/>
<dbReference type="EMBL" id="GG683299">
    <property type="protein sequence ID" value="EER02342.1"/>
    <property type="molecule type" value="Genomic_DNA"/>
</dbReference>
<gene>
    <name evidence="2" type="ORF">Pmar_PMAR006664</name>
</gene>
<evidence type="ECO:0000313" key="3">
    <source>
        <dbReference type="Proteomes" id="UP000007800"/>
    </source>
</evidence>
<reference evidence="2 3" key="1">
    <citation type="submission" date="2008-07" db="EMBL/GenBank/DDBJ databases">
        <authorList>
            <person name="El-Sayed N."/>
            <person name="Caler E."/>
            <person name="Inman J."/>
            <person name="Amedeo P."/>
            <person name="Hass B."/>
            <person name="Wortman J."/>
        </authorList>
    </citation>
    <scope>NUCLEOTIDE SEQUENCE [LARGE SCALE GENOMIC DNA]</scope>
    <source>
        <strain evidence="3">ATCC 50983 / TXsc</strain>
    </source>
</reference>
<keyword evidence="3" id="KW-1185">Reference proteome</keyword>
<dbReference type="Proteomes" id="UP000007800">
    <property type="component" value="Unassembled WGS sequence"/>
</dbReference>
<evidence type="ECO:0000313" key="2">
    <source>
        <dbReference type="EMBL" id="EER02342.1"/>
    </source>
</evidence>
<dbReference type="AlphaFoldDB" id="C5LLX0"/>
<dbReference type="InParanoid" id="C5LLX0"/>
<protein>
    <submittedName>
        <fullName evidence="2">Uncharacterized protein</fullName>
    </submittedName>
</protein>
<name>C5LLX0_PERM5</name>
<feature type="coiled-coil region" evidence="1">
    <location>
        <begin position="160"/>
        <end position="195"/>
    </location>
</feature>
<evidence type="ECO:0000256" key="1">
    <source>
        <dbReference type="SAM" id="Coils"/>
    </source>
</evidence>
<proteinExistence type="predicted"/>
<dbReference type="RefSeq" id="XP_002769624.1">
    <property type="nucleotide sequence ID" value="XM_002769578.1"/>
</dbReference>
<organism evidence="3">
    <name type="scientific">Perkinsus marinus (strain ATCC 50983 / TXsc)</name>
    <dbReference type="NCBI Taxonomy" id="423536"/>
    <lineage>
        <taxon>Eukaryota</taxon>
        <taxon>Sar</taxon>
        <taxon>Alveolata</taxon>
        <taxon>Perkinsozoa</taxon>
        <taxon>Perkinsea</taxon>
        <taxon>Perkinsida</taxon>
        <taxon>Perkinsidae</taxon>
        <taxon>Perkinsus</taxon>
    </lineage>
</organism>
<accession>C5LLX0</accession>
<sequence>MENIGFTVRLLDVPQQHDDNDNEEYDDHNNTLYNTDMAFDTKVDNNDYDGSRNNIMKYRNSAPIMMMMNPVIIARLGWDPLATTIVLYSHYDVIMISEGMEERGSTGFRDAIKWAINNNWIGPNEVSAVISTNSQWILEVRNPAQDRDNKAIHAAARAININNNKTVHKEEEEVEEEENDALEDISNRLKHARKLISLVDKHIKDEFYKVVQ</sequence>